<evidence type="ECO:0000313" key="3">
    <source>
        <dbReference type="WBParaSite" id="SVE_0617500.1"/>
    </source>
</evidence>
<organism evidence="2 3">
    <name type="scientific">Strongyloides venezuelensis</name>
    <name type="common">Threadworm</name>
    <dbReference type="NCBI Taxonomy" id="75913"/>
    <lineage>
        <taxon>Eukaryota</taxon>
        <taxon>Metazoa</taxon>
        <taxon>Ecdysozoa</taxon>
        <taxon>Nematoda</taxon>
        <taxon>Chromadorea</taxon>
        <taxon>Rhabditida</taxon>
        <taxon>Tylenchina</taxon>
        <taxon>Panagrolaimomorpha</taxon>
        <taxon>Strongyloidoidea</taxon>
        <taxon>Strongyloididae</taxon>
        <taxon>Strongyloides</taxon>
    </lineage>
</organism>
<dbReference type="AlphaFoldDB" id="A0A0K0FBG4"/>
<dbReference type="Proteomes" id="UP000035680">
    <property type="component" value="Unassembled WGS sequence"/>
</dbReference>
<feature type="region of interest" description="Disordered" evidence="1">
    <location>
        <begin position="126"/>
        <end position="177"/>
    </location>
</feature>
<accession>A0A0K0FBG4</accession>
<reference evidence="2" key="1">
    <citation type="submission" date="2014-07" db="EMBL/GenBank/DDBJ databases">
        <authorList>
            <person name="Martin A.A"/>
            <person name="De Silva N."/>
        </authorList>
    </citation>
    <scope>NUCLEOTIDE SEQUENCE</scope>
</reference>
<keyword evidence="2" id="KW-1185">Reference proteome</keyword>
<name>A0A0K0FBG4_STRVS</name>
<evidence type="ECO:0000313" key="2">
    <source>
        <dbReference type="Proteomes" id="UP000035680"/>
    </source>
</evidence>
<dbReference type="WBParaSite" id="SVE_0617500.1">
    <property type="protein sequence ID" value="SVE_0617500.1"/>
    <property type="gene ID" value="SVE_0617500"/>
</dbReference>
<feature type="compositionally biased region" description="Low complexity" evidence="1">
    <location>
        <begin position="16"/>
        <end position="28"/>
    </location>
</feature>
<proteinExistence type="predicted"/>
<reference evidence="3" key="2">
    <citation type="submission" date="2015-08" db="UniProtKB">
        <authorList>
            <consortium name="WormBaseParasite"/>
        </authorList>
    </citation>
    <scope>IDENTIFICATION</scope>
</reference>
<feature type="compositionally biased region" description="Basic residues" evidence="1">
    <location>
        <begin position="126"/>
        <end position="136"/>
    </location>
</feature>
<sequence length="283" mass="32198">MALIYASAVNKRIGSSGLSKNSGNNSHSHGSKNNKKKCSLEHHQFTCEDLDDNQINYFINSSKKKRSADEMIIVCKSKDNGCRRSISVCREHPLGKIGYQKVRECISTSSSSRNCSRSSRDDLKCCRKHSKNRSNKKSTGSSSKKSSYQEQTKTIKEKSNNRKISVPPVSSPNYIEDNDNKQFKKTFSLQNNDYKSLSSHKQSVSECLCQRLDTNFVTKLICPSHNEKIIPSVIELNGRRKSLSYDNITAFLENNNEEIGNGSERNEMSAFQKMKNRFKKWKL</sequence>
<feature type="region of interest" description="Disordered" evidence="1">
    <location>
        <begin position="16"/>
        <end position="35"/>
    </location>
</feature>
<protein>
    <submittedName>
        <fullName evidence="3">SCA7 domain-containing protein</fullName>
    </submittedName>
</protein>
<evidence type="ECO:0000256" key="1">
    <source>
        <dbReference type="SAM" id="MobiDB-lite"/>
    </source>
</evidence>
<feature type="compositionally biased region" description="Low complexity" evidence="1">
    <location>
        <begin position="137"/>
        <end position="146"/>
    </location>
</feature>